<sequence length="287" mass="30241">MQASLKDIFLSVLKYWPRRKGAAAGKPVPPAAQPPAIPLRLVDAAMGSKGTDLDEQALRAEISAWMKASGQGKLDASAEYWRTMALATSAMRTLAATAGKHGGLADGAQPGLPHLQLIALLPAEWKGPWRDAAGRWLQQQLLDAGWPQERILRNARRNQHPTQVLAALKYSTEPCLAVLLACGAQAGEGAAALLLADDQQAAQIGAGPYPLLQSVAEGRTGPMAHTPAPGFAILRTLAQQSTQPLPVDMPLVAAETGQHAPHASQACFYAAPHTAQPTPQPAQLVRG</sequence>
<comment type="caution">
    <text evidence="1">The sequence shown here is derived from an EMBL/GenBank/DDBJ whole genome shotgun (WGS) entry which is preliminary data.</text>
</comment>
<keyword evidence="2" id="KW-1185">Reference proteome</keyword>
<organism evidence="1 2">
    <name type="scientific">Pseudoduganella aquatica</name>
    <dbReference type="NCBI Taxonomy" id="2660641"/>
    <lineage>
        <taxon>Bacteria</taxon>
        <taxon>Pseudomonadati</taxon>
        <taxon>Pseudomonadota</taxon>
        <taxon>Betaproteobacteria</taxon>
        <taxon>Burkholderiales</taxon>
        <taxon>Oxalobacteraceae</taxon>
        <taxon>Telluria group</taxon>
        <taxon>Pseudoduganella</taxon>
    </lineage>
</organism>
<accession>A0A7X4HDZ6</accession>
<dbReference type="AlphaFoldDB" id="A0A7X4HDZ6"/>
<evidence type="ECO:0000313" key="1">
    <source>
        <dbReference type="EMBL" id="MYN09214.1"/>
    </source>
</evidence>
<protein>
    <submittedName>
        <fullName evidence="1">Uncharacterized protein</fullName>
    </submittedName>
</protein>
<reference evidence="1 2" key="1">
    <citation type="submission" date="2019-12" db="EMBL/GenBank/DDBJ databases">
        <title>Novel species isolated from a subtropical stream in China.</title>
        <authorList>
            <person name="Lu H."/>
        </authorList>
    </citation>
    <scope>NUCLEOTIDE SEQUENCE [LARGE SCALE GENOMIC DNA]</scope>
    <source>
        <strain evidence="1 2">FT127W</strain>
    </source>
</reference>
<dbReference type="Proteomes" id="UP000450676">
    <property type="component" value="Unassembled WGS sequence"/>
</dbReference>
<proteinExistence type="predicted"/>
<name>A0A7X4HDZ6_9BURK</name>
<evidence type="ECO:0000313" key="2">
    <source>
        <dbReference type="Proteomes" id="UP000450676"/>
    </source>
</evidence>
<gene>
    <name evidence="1" type="ORF">GTP77_17970</name>
</gene>
<dbReference type="EMBL" id="WWCU01000021">
    <property type="protein sequence ID" value="MYN09214.1"/>
    <property type="molecule type" value="Genomic_DNA"/>
</dbReference>
<dbReference type="RefSeq" id="WP_161073525.1">
    <property type="nucleotide sequence ID" value="NZ_WWCU01000021.1"/>
</dbReference>